<proteinExistence type="predicted"/>
<sequence>DEARRRNAPEMALAPSLPPARPAAWFAAMATGRSCWFCRIWLEMPCSVWAVSTPTVEVSLCTWAECAGRRISGTYQQRFDR</sequence>
<organism evidence="1">
    <name type="scientific">Tanacetum cinerariifolium</name>
    <name type="common">Dalmatian daisy</name>
    <name type="synonym">Chrysanthemum cinerariifolium</name>
    <dbReference type="NCBI Taxonomy" id="118510"/>
    <lineage>
        <taxon>Eukaryota</taxon>
        <taxon>Viridiplantae</taxon>
        <taxon>Streptophyta</taxon>
        <taxon>Embryophyta</taxon>
        <taxon>Tracheophyta</taxon>
        <taxon>Spermatophyta</taxon>
        <taxon>Magnoliopsida</taxon>
        <taxon>eudicotyledons</taxon>
        <taxon>Gunneridae</taxon>
        <taxon>Pentapetalae</taxon>
        <taxon>asterids</taxon>
        <taxon>campanulids</taxon>
        <taxon>Asterales</taxon>
        <taxon>Asteraceae</taxon>
        <taxon>Asteroideae</taxon>
        <taxon>Anthemideae</taxon>
        <taxon>Anthemidinae</taxon>
        <taxon>Tanacetum</taxon>
    </lineage>
</organism>
<reference evidence="1" key="1">
    <citation type="journal article" date="2019" name="Sci. Rep.">
        <title>Draft genome of Tanacetum cinerariifolium, the natural source of mosquito coil.</title>
        <authorList>
            <person name="Yamashiro T."/>
            <person name="Shiraishi A."/>
            <person name="Satake H."/>
            <person name="Nakayama K."/>
        </authorList>
    </citation>
    <scope>NUCLEOTIDE SEQUENCE</scope>
</reference>
<feature type="non-terminal residue" evidence="1">
    <location>
        <position position="1"/>
    </location>
</feature>
<gene>
    <name evidence="1" type="ORF">Tci_932207</name>
</gene>
<name>A0A699XQK2_TANCI</name>
<comment type="caution">
    <text evidence="1">The sequence shown here is derived from an EMBL/GenBank/DDBJ whole genome shotgun (WGS) entry which is preliminary data.</text>
</comment>
<protein>
    <submittedName>
        <fullName evidence="1">Uncharacterized protein</fullName>
    </submittedName>
</protein>
<dbReference type="AlphaFoldDB" id="A0A699XQK2"/>
<dbReference type="EMBL" id="BKCJ011875292">
    <property type="protein sequence ID" value="GFD60238.1"/>
    <property type="molecule type" value="Genomic_DNA"/>
</dbReference>
<accession>A0A699XQK2</accession>
<feature type="non-terminal residue" evidence="1">
    <location>
        <position position="81"/>
    </location>
</feature>
<evidence type="ECO:0000313" key="1">
    <source>
        <dbReference type="EMBL" id="GFD60238.1"/>
    </source>
</evidence>